<reference evidence="3" key="1">
    <citation type="submission" date="2016-01" db="EMBL/GenBank/DDBJ databases">
        <authorList>
            <person name="Regsiter A."/>
            <person name="william w."/>
        </authorList>
    </citation>
    <scope>NUCLEOTIDE SEQUENCE [LARGE SCALE GENOMIC DNA]</scope>
    <source>
        <strain evidence="3">CFBP 6623</strain>
    </source>
</reference>
<dbReference type="STRING" id="1183432.AGR3A_Cc160076"/>
<feature type="compositionally biased region" description="Polar residues" evidence="1">
    <location>
        <begin position="43"/>
        <end position="54"/>
    </location>
</feature>
<name>A0A1S7NSH2_9HYPH</name>
<evidence type="ECO:0000256" key="1">
    <source>
        <dbReference type="SAM" id="MobiDB-lite"/>
    </source>
</evidence>
<evidence type="ECO:0000313" key="3">
    <source>
        <dbReference type="Proteomes" id="UP000191988"/>
    </source>
</evidence>
<dbReference type="EMBL" id="FBWK01000008">
    <property type="protein sequence ID" value="CUX11013.1"/>
    <property type="molecule type" value="Genomic_DNA"/>
</dbReference>
<feature type="compositionally biased region" description="Basic and acidic residues" evidence="1">
    <location>
        <begin position="13"/>
        <end position="40"/>
    </location>
</feature>
<feature type="region of interest" description="Disordered" evidence="1">
    <location>
        <begin position="1"/>
        <end position="54"/>
    </location>
</feature>
<organism evidence="2 3">
    <name type="scientific">Agrobacterium tomkonis CFBP 6623</name>
    <dbReference type="NCBI Taxonomy" id="1183432"/>
    <lineage>
        <taxon>Bacteria</taxon>
        <taxon>Pseudomonadati</taxon>
        <taxon>Pseudomonadota</taxon>
        <taxon>Alphaproteobacteria</taxon>
        <taxon>Hyphomicrobiales</taxon>
        <taxon>Rhizobiaceae</taxon>
        <taxon>Rhizobium/Agrobacterium group</taxon>
        <taxon>Agrobacterium</taxon>
        <taxon>Agrobacterium tumefaciens complex</taxon>
    </lineage>
</organism>
<accession>A0A1S7NSH2</accession>
<dbReference type="AlphaFoldDB" id="A0A1S7NSH2"/>
<proteinExistence type="predicted"/>
<gene>
    <name evidence="2" type="ORF">AGR3A_Cc160076</name>
</gene>
<evidence type="ECO:0000313" key="2">
    <source>
        <dbReference type="EMBL" id="CUX11013.1"/>
    </source>
</evidence>
<protein>
    <submittedName>
        <fullName evidence="2">Uncharacterized protein</fullName>
    </submittedName>
</protein>
<keyword evidence="3" id="KW-1185">Reference proteome</keyword>
<sequence>MTPDSQFAGPLTERQREPNTAEDVRRITTAWRGEKKRRDPGTTVKNTGGHSASWNCQARDHIKCD</sequence>
<dbReference type="Proteomes" id="UP000191988">
    <property type="component" value="Unassembled WGS sequence"/>
</dbReference>